<dbReference type="RefSeq" id="WP_320689270.1">
    <property type="nucleotide sequence ID" value="NZ_JAXBLV010000228.1"/>
</dbReference>
<dbReference type="InterPro" id="IPR051698">
    <property type="entry name" value="Transposase_11-like"/>
</dbReference>
<evidence type="ECO:0000313" key="4">
    <source>
        <dbReference type="Proteomes" id="UP001272242"/>
    </source>
</evidence>
<dbReference type="Pfam" id="PF01609">
    <property type="entry name" value="DDE_Tnp_1"/>
    <property type="match status" value="1"/>
</dbReference>
<accession>A0ABU5F9C4</accession>
<keyword evidence="4" id="KW-1185">Reference proteome</keyword>
<dbReference type="InterPro" id="IPR002559">
    <property type="entry name" value="Transposase_11"/>
</dbReference>
<dbReference type="InterPro" id="IPR047647">
    <property type="entry name" value="ISAs1_transpos"/>
</dbReference>
<dbReference type="NCBIfam" id="NF033564">
    <property type="entry name" value="transpos_ISAs1"/>
    <property type="match status" value="1"/>
</dbReference>
<name>A0ABU5F9C4_9BACT</name>
<sequence length="375" mass="40060">MPALPITSVFSAVPDPRRETADKLHALTDILSIATCAVIGGAESWESIAEYGRTKTDFFRRFLALENGVPSADTFERVFAKLAPGAFARAFGRWMGAACESAGLVPIAIDGKCARAAKRNTATGCLTVVSAWATENRLTLGQVAVADGSNEVAAIPELLRVLDLSGAIVTIDAAGCQAENARRIRAGEGHYLLTAKGNQPTLHEAVRAVFERADAAGFEGVRFDHHTTAEDGHGRHEERSVSVIYEPTGLPSGWPDVAAVASVLRERTVGGETTTTVHYYITSHAGTAAEIAGLIRGHWGIESMHGILDVVFREDDSRVRAGHAGENRALIRRVAVALLRRAPGNGSTPTKRLKAGWNDEDLLQVLQGIQASEVR</sequence>
<organism evidence="3 4">
    <name type="scientific">Gemmata algarum</name>
    <dbReference type="NCBI Taxonomy" id="2975278"/>
    <lineage>
        <taxon>Bacteria</taxon>
        <taxon>Pseudomonadati</taxon>
        <taxon>Planctomycetota</taxon>
        <taxon>Planctomycetia</taxon>
        <taxon>Gemmatales</taxon>
        <taxon>Gemmataceae</taxon>
        <taxon>Gemmata</taxon>
    </lineage>
</organism>
<evidence type="ECO:0000313" key="3">
    <source>
        <dbReference type="EMBL" id="MDY3563008.1"/>
    </source>
</evidence>
<dbReference type="PANTHER" id="PTHR30298:SF0">
    <property type="entry name" value="PROTEIN YBFL-RELATED"/>
    <property type="match status" value="1"/>
</dbReference>
<dbReference type="PANTHER" id="PTHR30298">
    <property type="entry name" value="H REPEAT-ASSOCIATED PREDICTED TRANSPOSASE"/>
    <property type="match status" value="1"/>
</dbReference>
<evidence type="ECO:0000259" key="2">
    <source>
        <dbReference type="Pfam" id="PF13808"/>
    </source>
</evidence>
<dbReference type="Proteomes" id="UP001272242">
    <property type="component" value="Unassembled WGS sequence"/>
</dbReference>
<proteinExistence type="predicted"/>
<dbReference type="Pfam" id="PF13808">
    <property type="entry name" value="DDE_Tnp_1_assoc"/>
    <property type="match status" value="1"/>
</dbReference>
<dbReference type="EMBL" id="JAXBLV010000228">
    <property type="protein sequence ID" value="MDY3563008.1"/>
    <property type="molecule type" value="Genomic_DNA"/>
</dbReference>
<gene>
    <name evidence="3" type="ORF">R5W23_004491</name>
</gene>
<protein>
    <submittedName>
        <fullName evidence="3">ISAs1 family transposase</fullName>
    </submittedName>
</protein>
<feature type="domain" description="Transposase IS4-like" evidence="1">
    <location>
        <begin position="107"/>
        <end position="335"/>
    </location>
</feature>
<feature type="domain" description="H repeat-associated protein N-terminal" evidence="2">
    <location>
        <begin position="8"/>
        <end position="95"/>
    </location>
</feature>
<dbReference type="InterPro" id="IPR032806">
    <property type="entry name" value="YbfD_N"/>
</dbReference>
<reference evidence="4" key="1">
    <citation type="journal article" date="2023" name="Mar. Drugs">
        <title>Gemmata algarum, a Novel Planctomycete Isolated from an Algal Mat, Displays Antimicrobial Activity.</title>
        <authorList>
            <person name="Kumar G."/>
            <person name="Kallscheuer N."/>
            <person name="Kashif M."/>
            <person name="Ahamad S."/>
            <person name="Jagadeeshwari U."/>
            <person name="Pannikurungottu S."/>
            <person name="Haufschild T."/>
            <person name="Kabuu M."/>
            <person name="Sasikala C."/>
            <person name="Jogler C."/>
            <person name="Ramana C."/>
        </authorList>
    </citation>
    <scope>NUCLEOTIDE SEQUENCE [LARGE SCALE GENOMIC DNA]</scope>
    <source>
        <strain evidence="4">JC673</strain>
    </source>
</reference>
<comment type="caution">
    <text evidence="3">The sequence shown here is derived from an EMBL/GenBank/DDBJ whole genome shotgun (WGS) entry which is preliminary data.</text>
</comment>
<evidence type="ECO:0000259" key="1">
    <source>
        <dbReference type="Pfam" id="PF01609"/>
    </source>
</evidence>